<proteinExistence type="predicted"/>
<dbReference type="InterPro" id="IPR023198">
    <property type="entry name" value="PGP-like_dom2"/>
</dbReference>
<dbReference type="SFLD" id="SFLDG01129">
    <property type="entry name" value="C1.5:_HAD__Beta-PGM__Phosphata"/>
    <property type="match status" value="1"/>
</dbReference>
<comment type="caution">
    <text evidence="1">The sequence shown here is derived from an EMBL/GenBank/DDBJ whole genome shotgun (WGS) entry which is preliminary data.</text>
</comment>
<dbReference type="GO" id="GO:0005829">
    <property type="term" value="C:cytosol"/>
    <property type="evidence" value="ECO:0007669"/>
    <property type="project" value="TreeGrafter"/>
</dbReference>
<dbReference type="Pfam" id="PF13419">
    <property type="entry name" value="HAD_2"/>
    <property type="match status" value="1"/>
</dbReference>
<dbReference type="AlphaFoldDB" id="A0AAJ0UDL4"/>
<keyword evidence="2" id="KW-1185">Reference proteome</keyword>
<dbReference type="InterPro" id="IPR050155">
    <property type="entry name" value="HAD-like_hydrolase_sf"/>
</dbReference>
<sequence>MDLSSEANSEAALRLQDIELVVFDWDGTLMDSEGRIVASMQAAFRDLGLASPPATAVRGVIGLGLEEAIRRLPGFDGEQTLAELIARYRHHYLIADATPTPLFEGVQALIEGLHARGRLLAVATGKSRRGLDQALDLTGLRPWFHATRCAEETFSKPHPGMLHELMDELGVSPAVTLMIGDTDYDLQMAHTAGVRVLAVGYGTQTPERLLAQQPLACAPSIAVLSDWLLH</sequence>
<organism evidence="1 2">
    <name type="scientific">Halochromatium salexigens</name>
    <name type="common">Chromatium salexigens</name>
    <dbReference type="NCBI Taxonomy" id="49447"/>
    <lineage>
        <taxon>Bacteria</taxon>
        <taxon>Pseudomonadati</taxon>
        <taxon>Pseudomonadota</taxon>
        <taxon>Gammaproteobacteria</taxon>
        <taxon>Chromatiales</taxon>
        <taxon>Chromatiaceae</taxon>
        <taxon>Halochromatium</taxon>
    </lineage>
</organism>
<dbReference type="InterPro" id="IPR036412">
    <property type="entry name" value="HAD-like_sf"/>
</dbReference>
<dbReference type="NCBIfam" id="TIGR01549">
    <property type="entry name" value="HAD-SF-IA-v1"/>
    <property type="match status" value="1"/>
</dbReference>
<evidence type="ECO:0000313" key="1">
    <source>
        <dbReference type="EMBL" id="MBK5929516.1"/>
    </source>
</evidence>
<dbReference type="PANTHER" id="PTHR43434">
    <property type="entry name" value="PHOSPHOGLYCOLATE PHOSPHATASE"/>
    <property type="match status" value="1"/>
</dbReference>
<dbReference type="InterPro" id="IPR041492">
    <property type="entry name" value="HAD_2"/>
</dbReference>
<dbReference type="GO" id="GO:0008967">
    <property type="term" value="F:phosphoglycolate phosphatase activity"/>
    <property type="evidence" value="ECO:0007669"/>
    <property type="project" value="TreeGrafter"/>
</dbReference>
<dbReference type="EMBL" id="NHSF01000017">
    <property type="protein sequence ID" value="MBK5929516.1"/>
    <property type="molecule type" value="Genomic_DNA"/>
</dbReference>
<dbReference type="SUPFAM" id="SSF56784">
    <property type="entry name" value="HAD-like"/>
    <property type="match status" value="1"/>
</dbReference>
<gene>
    <name evidence="1" type="ORF">CCR82_02945</name>
</gene>
<dbReference type="PANTHER" id="PTHR43434:SF24">
    <property type="entry name" value="HYDROLASE-RELATED"/>
    <property type="match status" value="1"/>
</dbReference>
<reference evidence="1" key="2">
    <citation type="journal article" date="2020" name="Microorganisms">
        <title>Osmotic Adaptation and Compatible Solute Biosynthesis of Phototrophic Bacteria as Revealed from Genome Analyses.</title>
        <authorList>
            <person name="Imhoff J.F."/>
            <person name="Rahn T."/>
            <person name="Kunzel S."/>
            <person name="Keller A."/>
            <person name="Neulinger S.C."/>
        </authorList>
    </citation>
    <scope>NUCLEOTIDE SEQUENCE</scope>
    <source>
        <strain evidence="1">DSM 4395</strain>
    </source>
</reference>
<dbReference type="Gene3D" id="1.10.150.240">
    <property type="entry name" value="Putative phosphatase, domain 2"/>
    <property type="match status" value="1"/>
</dbReference>
<reference evidence="1" key="1">
    <citation type="submission" date="2017-05" db="EMBL/GenBank/DDBJ databases">
        <authorList>
            <person name="Imhoff J.F."/>
            <person name="Rahn T."/>
            <person name="Kuenzel S."/>
            <person name="Neulinger S.C."/>
        </authorList>
    </citation>
    <scope>NUCLEOTIDE SEQUENCE</scope>
    <source>
        <strain evidence="1">DSM 4395</strain>
    </source>
</reference>
<dbReference type="Gene3D" id="3.40.50.1000">
    <property type="entry name" value="HAD superfamily/HAD-like"/>
    <property type="match status" value="1"/>
</dbReference>
<dbReference type="RefSeq" id="WP_201243871.1">
    <property type="nucleotide sequence ID" value="NZ_NHSF01000017.1"/>
</dbReference>
<keyword evidence="1" id="KW-0378">Hydrolase</keyword>
<dbReference type="SFLD" id="SFLDS00003">
    <property type="entry name" value="Haloacid_Dehalogenase"/>
    <property type="match status" value="1"/>
</dbReference>
<evidence type="ECO:0000313" key="2">
    <source>
        <dbReference type="Proteomes" id="UP001296967"/>
    </source>
</evidence>
<accession>A0AAJ0UDL4</accession>
<name>A0AAJ0UDL4_HALSE</name>
<dbReference type="Proteomes" id="UP001296967">
    <property type="component" value="Unassembled WGS sequence"/>
</dbReference>
<dbReference type="InterPro" id="IPR006439">
    <property type="entry name" value="HAD-SF_hydro_IA"/>
</dbReference>
<protein>
    <submittedName>
        <fullName evidence="1">HAD family hydrolase</fullName>
    </submittedName>
</protein>
<dbReference type="InterPro" id="IPR023214">
    <property type="entry name" value="HAD_sf"/>
</dbReference>
<dbReference type="GO" id="GO:0006281">
    <property type="term" value="P:DNA repair"/>
    <property type="evidence" value="ECO:0007669"/>
    <property type="project" value="TreeGrafter"/>
</dbReference>